<sequence>MQLSQLVARELQLSSYTETDATVSLNGITSFELKSGHVNYRVFFVQNNDEQEMELPDASKLAAFFNSKFFHETVTENRLAIPCGRLEHSFRIEDDDLSYLVFVVIFQHGVQKHQLSDHELCQVAEKIAIMHSTNTATMSTEFIRVIEENHENIRHYQKSIEPQLLEILREALMGGLSQYFSLPTEVMPRLMAVLESKHDSVEPSERVICHGNLTAEKCYFRKVRNGISSNRYQQELVDISEWENVHFGDVAFDLSNLIISSAEPSTRRNKYMTIFRSYYYSRVDRLTTKFNLAHLKRLFRKHHREVVLLGIEQLLEVLSSDVDNDVKIAHSYRWESALEDAFSFCTQDYVSDDEHCLFAN</sequence>
<dbReference type="PANTHER" id="PTHR23020:SF21">
    <property type="entry name" value="CHK KINASE-LIKE DOMAIN-CONTAINING PROTEIN"/>
    <property type="match status" value="1"/>
</dbReference>
<dbReference type="InterPro" id="IPR004119">
    <property type="entry name" value="EcKL"/>
</dbReference>
<dbReference type="InterPro" id="IPR052961">
    <property type="entry name" value="Oxido-Kinase-like_Enzymes"/>
</dbReference>
<dbReference type="PANTHER" id="PTHR23020">
    <property type="entry name" value="UNCHARACTERIZED NUCLEAR HORMONE RECEPTOR-RELATED"/>
    <property type="match status" value="1"/>
</dbReference>
<dbReference type="Pfam" id="PF02958">
    <property type="entry name" value="EcKL"/>
    <property type="match status" value="1"/>
</dbReference>
<name>C7BVL0_ANGCA</name>
<organism evidence="1">
    <name type="scientific">Angiostrongylus cantonensis</name>
    <name type="common">Rat lungworm</name>
    <dbReference type="NCBI Taxonomy" id="6313"/>
    <lineage>
        <taxon>Eukaryota</taxon>
        <taxon>Metazoa</taxon>
        <taxon>Ecdysozoa</taxon>
        <taxon>Nematoda</taxon>
        <taxon>Chromadorea</taxon>
        <taxon>Rhabditida</taxon>
        <taxon>Rhabditina</taxon>
        <taxon>Rhabditomorpha</taxon>
        <taxon>Strongyloidea</taxon>
        <taxon>Metastrongylidae</taxon>
        <taxon>Angiostrongylus</taxon>
    </lineage>
</organism>
<dbReference type="InterPro" id="IPR011009">
    <property type="entry name" value="Kinase-like_dom_sf"/>
</dbReference>
<dbReference type="SUPFAM" id="SSF56112">
    <property type="entry name" value="Protein kinase-like (PK-like)"/>
    <property type="match status" value="1"/>
</dbReference>
<dbReference type="AlphaFoldDB" id="C7BVL0"/>
<dbReference type="EMBL" id="FM207664">
    <property type="protein sequence ID" value="CAR63525.1"/>
    <property type="molecule type" value="mRNA"/>
</dbReference>
<proteinExistence type="evidence at transcript level"/>
<protein>
    <recommendedName>
        <fullName evidence="2">CHK kinase-like domain-containing protein</fullName>
    </recommendedName>
</protein>
<evidence type="ECO:0000313" key="1">
    <source>
        <dbReference type="EMBL" id="CAR63525.1"/>
    </source>
</evidence>
<dbReference type="Gene3D" id="3.90.1200.10">
    <property type="match status" value="1"/>
</dbReference>
<reference evidence="1" key="2">
    <citation type="journal article" date="2009" name="BMC Mol. Biol.">
        <title>Preliminary molecular characterization of the human pathogen Angiostrongylus cantonensis.</title>
        <authorList>
            <person name="He H."/>
            <person name="Cheng M."/>
            <person name="Yang X."/>
            <person name="Meng J."/>
            <person name="He A."/>
            <person name="Zheng X."/>
            <person name="Li Z."/>
            <person name="Guo P."/>
            <person name="Pan Z."/>
            <person name="Zhan X."/>
        </authorList>
    </citation>
    <scope>NUCLEOTIDE SEQUENCE</scope>
</reference>
<reference evidence="1" key="1">
    <citation type="submission" date="2008-08" db="EMBL/GenBank/DDBJ databases">
        <authorList>
            <person name="Zhan X.M."/>
        </authorList>
    </citation>
    <scope>NUCLEOTIDE SEQUENCE</scope>
</reference>
<evidence type="ECO:0008006" key="2">
    <source>
        <dbReference type="Google" id="ProtNLM"/>
    </source>
</evidence>
<accession>C7BVL0</accession>